<dbReference type="SUPFAM" id="SSF55073">
    <property type="entry name" value="Nucleotide cyclase"/>
    <property type="match status" value="1"/>
</dbReference>
<dbReference type="EC" id="2.7.7.65" evidence="2"/>
<dbReference type="FunFam" id="3.30.70.270:FF:000001">
    <property type="entry name" value="Diguanylate cyclase domain protein"/>
    <property type="match status" value="1"/>
</dbReference>
<gene>
    <name evidence="7" type="primary">cph2_3</name>
    <name evidence="8" type="synonym">cph2_4</name>
    <name evidence="7" type="ORF">MGA5115_00957</name>
    <name evidence="8" type="ORF">MGA5116_02791</name>
</gene>
<dbReference type="GO" id="GO:0043709">
    <property type="term" value="P:cell adhesion involved in single-species biofilm formation"/>
    <property type="evidence" value="ECO:0007669"/>
    <property type="project" value="TreeGrafter"/>
</dbReference>
<dbReference type="EMBL" id="FLRA01000005">
    <property type="protein sequence ID" value="SBT16871.1"/>
    <property type="molecule type" value="Genomic_DNA"/>
</dbReference>
<evidence type="ECO:0000313" key="10">
    <source>
        <dbReference type="Proteomes" id="UP000092871"/>
    </source>
</evidence>
<dbReference type="Pfam" id="PF00990">
    <property type="entry name" value="GGDEF"/>
    <property type="match status" value="1"/>
</dbReference>
<dbReference type="PROSITE" id="PS50887">
    <property type="entry name" value="GGDEF"/>
    <property type="match status" value="1"/>
</dbReference>
<keyword evidence="9" id="KW-1185">Reference proteome</keyword>
<keyword evidence="5" id="KW-0812">Transmembrane</keyword>
<evidence type="ECO:0000256" key="3">
    <source>
        <dbReference type="ARBA" id="ARBA00034247"/>
    </source>
</evidence>
<dbReference type="SMART" id="SM00267">
    <property type="entry name" value="GGDEF"/>
    <property type="match status" value="1"/>
</dbReference>
<evidence type="ECO:0000313" key="7">
    <source>
        <dbReference type="EMBL" id="SBT16871.1"/>
    </source>
</evidence>
<dbReference type="AlphaFoldDB" id="A0A1C3JNV4"/>
<evidence type="ECO:0000256" key="5">
    <source>
        <dbReference type="SAM" id="Phobius"/>
    </source>
</evidence>
<evidence type="ECO:0000313" key="9">
    <source>
        <dbReference type="Proteomes" id="UP000092840"/>
    </source>
</evidence>
<dbReference type="InterPro" id="IPR043128">
    <property type="entry name" value="Rev_trsase/Diguanyl_cyclase"/>
</dbReference>
<keyword evidence="5" id="KW-0472">Membrane</keyword>
<dbReference type="Gene3D" id="3.30.70.270">
    <property type="match status" value="1"/>
</dbReference>
<proteinExistence type="predicted"/>
<dbReference type="Proteomes" id="UP000092840">
    <property type="component" value="Unassembled WGS sequence"/>
</dbReference>
<dbReference type="EMBL" id="FLRB01000015">
    <property type="protein sequence ID" value="SBT22178.1"/>
    <property type="molecule type" value="Genomic_DNA"/>
</dbReference>
<dbReference type="Proteomes" id="UP000092871">
    <property type="component" value="Unassembled WGS sequence"/>
</dbReference>
<dbReference type="GO" id="GO:0052621">
    <property type="term" value="F:diguanylate cyclase activity"/>
    <property type="evidence" value="ECO:0007669"/>
    <property type="project" value="UniProtKB-EC"/>
</dbReference>
<dbReference type="OrthoDB" id="5756373at2"/>
<accession>A0A1C3JNV4</accession>
<protein>
    <recommendedName>
        <fullName evidence="2">diguanylate cyclase</fullName>
        <ecNumber evidence="2">2.7.7.65</ecNumber>
    </recommendedName>
</protein>
<evidence type="ECO:0000256" key="2">
    <source>
        <dbReference type="ARBA" id="ARBA00012528"/>
    </source>
</evidence>
<dbReference type="InterPro" id="IPR000160">
    <property type="entry name" value="GGDEF_dom"/>
</dbReference>
<reference evidence="7 10" key="1">
    <citation type="submission" date="2016-06" db="EMBL/GenBank/DDBJ databases">
        <authorList>
            <person name="Kjaerup R.B."/>
            <person name="Dalgaard T.S."/>
            <person name="Juul-Madsen H.R."/>
        </authorList>
    </citation>
    <scope>NUCLEOTIDE SEQUENCE [LARGE SCALE GENOMIC DNA]</scope>
    <source>
        <strain evidence="7 10">CECT 5115</strain>
    </source>
</reference>
<comment type="catalytic activity">
    <reaction evidence="3">
        <text>2 GTP = 3',3'-c-di-GMP + 2 diphosphate</text>
        <dbReference type="Rhea" id="RHEA:24898"/>
        <dbReference type="ChEBI" id="CHEBI:33019"/>
        <dbReference type="ChEBI" id="CHEBI:37565"/>
        <dbReference type="ChEBI" id="CHEBI:58805"/>
        <dbReference type="EC" id="2.7.7.65"/>
    </reaction>
</comment>
<name>A0A1C3JNV4_9GAMM</name>
<sequence>MRKTRLQAQRLSSVCFDFYLLVKARVQNTSQKHSQLIDRVTLQIALFSSAFLGLIGVAYWFIRHYIVRRLNRLSFVMSQHAIGHPERIPEDGNDEITVISKTFAQFVAANNLAQDEAQRAKKVAEKANERLRELNTILHQQSNTDELTQIPNRRSFFHWLNTTGPELVSKGQSLSIAMIDVDWFKSYNDHYGHQAGDVCLHQVAQLLRGVTKESSGMLARYGGEEFIVAIPDISPEQANTFGQAILDAIEHAHIPHGYSPKHHITVSIGVSTAYEVCADHSCEKLISAADQALYEAKALGRASVVSLVMKDTL</sequence>
<keyword evidence="5" id="KW-1133">Transmembrane helix</keyword>
<feature type="transmembrane region" description="Helical" evidence="5">
    <location>
        <begin position="40"/>
        <end position="62"/>
    </location>
</feature>
<dbReference type="NCBIfam" id="TIGR00254">
    <property type="entry name" value="GGDEF"/>
    <property type="match status" value="1"/>
</dbReference>
<feature type="coiled-coil region" evidence="4">
    <location>
        <begin position="110"/>
        <end position="144"/>
    </location>
</feature>
<evidence type="ECO:0000256" key="4">
    <source>
        <dbReference type="SAM" id="Coils"/>
    </source>
</evidence>
<evidence type="ECO:0000259" key="6">
    <source>
        <dbReference type="PROSITE" id="PS50887"/>
    </source>
</evidence>
<dbReference type="Gene3D" id="6.10.340.10">
    <property type="match status" value="1"/>
</dbReference>
<dbReference type="InterPro" id="IPR050469">
    <property type="entry name" value="Diguanylate_Cyclase"/>
</dbReference>
<feature type="domain" description="GGDEF" evidence="6">
    <location>
        <begin position="172"/>
        <end position="309"/>
    </location>
</feature>
<dbReference type="GO" id="GO:0005886">
    <property type="term" value="C:plasma membrane"/>
    <property type="evidence" value="ECO:0007669"/>
    <property type="project" value="TreeGrafter"/>
</dbReference>
<dbReference type="CDD" id="cd06225">
    <property type="entry name" value="HAMP"/>
    <property type="match status" value="1"/>
</dbReference>
<dbReference type="PANTHER" id="PTHR45138">
    <property type="entry name" value="REGULATORY COMPONENTS OF SENSORY TRANSDUCTION SYSTEM"/>
    <property type="match status" value="1"/>
</dbReference>
<dbReference type="RefSeq" id="WP_067032740.1">
    <property type="nucleotide sequence ID" value="NZ_FLRA01000005.1"/>
</dbReference>
<comment type="cofactor">
    <cofactor evidence="1">
        <name>Mg(2+)</name>
        <dbReference type="ChEBI" id="CHEBI:18420"/>
    </cofactor>
</comment>
<evidence type="ECO:0000313" key="8">
    <source>
        <dbReference type="EMBL" id="SBT22178.1"/>
    </source>
</evidence>
<dbReference type="GO" id="GO:1902201">
    <property type="term" value="P:negative regulation of bacterial-type flagellum-dependent cell motility"/>
    <property type="evidence" value="ECO:0007669"/>
    <property type="project" value="TreeGrafter"/>
</dbReference>
<organism evidence="7 10">
    <name type="scientific">Marinomonas gallaica</name>
    <dbReference type="NCBI Taxonomy" id="1806667"/>
    <lineage>
        <taxon>Bacteria</taxon>
        <taxon>Pseudomonadati</taxon>
        <taxon>Pseudomonadota</taxon>
        <taxon>Gammaproteobacteria</taxon>
        <taxon>Oceanospirillales</taxon>
        <taxon>Oceanospirillaceae</taxon>
        <taxon>Marinomonas</taxon>
    </lineage>
</organism>
<reference evidence="8 9" key="2">
    <citation type="submission" date="2016-06" db="EMBL/GenBank/DDBJ databases">
        <authorList>
            <person name="Rodrigo-Torres L."/>
            <person name="Arahal D.R."/>
        </authorList>
    </citation>
    <scope>NUCLEOTIDE SEQUENCE [LARGE SCALE GENOMIC DNA]</scope>
    <source>
        <strain evidence="8 9">CECT 5116</strain>
    </source>
</reference>
<dbReference type="InterPro" id="IPR029787">
    <property type="entry name" value="Nucleotide_cyclase"/>
</dbReference>
<dbReference type="CDD" id="cd01949">
    <property type="entry name" value="GGDEF"/>
    <property type="match status" value="1"/>
</dbReference>
<keyword evidence="4" id="KW-0175">Coiled coil</keyword>
<evidence type="ECO:0000256" key="1">
    <source>
        <dbReference type="ARBA" id="ARBA00001946"/>
    </source>
</evidence>
<dbReference type="PANTHER" id="PTHR45138:SF9">
    <property type="entry name" value="DIGUANYLATE CYCLASE DGCM-RELATED"/>
    <property type="match status" value="1"/>
</dbReference>